<dbReference type="GO" id="GO:0030599">
    <property type="term" value="F:pectinesterase activity"/>
    <property type="evidence" value="ECO:0007669"/>
    <property type="project" value="InterPro"/>
</dbReference>
<dbReference type="RefSeq" id="WP_266069495.1">
    <property type="nucleotide sequence ID" value="NZ_JAPJDA010000012.1"/>
</dbReference>
<accession>A0A9X3CYW7</accession>
<dbReference type="Gene3D" id="4.10.1080.10">
    <property type="entry name" value="TSP type-3 repeat"/>
    <property type="match status" value="1"/>
</dbReference>
<dbReference type="Proteomes" id="UP001148482">
    <property type="component" value="Unassembled WGS sequence"/>
</dbReference>
<keyword evidence="4" id="KW-0063">Aspartyl esterase</keyword>
<sequence>MIKQLHFISLFLLIGIFTGYSQEQNIVTYDFTDGTIISAKQSPDGKLTLGGDYTFHSETYGLNLKIDQEINVSVEGSATIRFIGSKHSGLNMIGTDVSTGASLGEVPTKVVNDLEDTYEFTYTGPATTLNFKTVAGTGNDTYLPGLEVVTEQAVSIPSEGLTQVWDFGASQLDESQYSNMLTEEIINSWYDESITPGSSDNKLPDFTVGDLSFTGGGSDRLRTSNTNLTRYDENISDYDEFKGRIYINSSGATNRYFSIDLNEDDVVTIWTLTQEGNGNIHFEYISDPTLQNDIVAVGDELTELSFTAKAAGTYRIYDDTDKPSYFRIARKIVTYAALSGNVDLTDAAGIPNNYIINFTNESGKTWSAEVDGGSYQVDLPVGFEYSISLEGAEGYEITNGTTLSVDESTSTYNITVEEIGSGTSNGLPDVWDFGAAQLDESQYNNKLTEDIINSWYDESIPPGTAGNVFPDFTEGDLSWVGGGNDRLRTSNTNLTRYDENVSSEEFTGRVYINSRGARDRYMSLELSEDDEVTLWVLGQDGVGQLHFEYVADPDLQDDVVSVGGEPMEVNFVAKASGTYNIYDAADKPSYFRIIRTPAIYASLNGNVDLSSASGIPVDYSITFTNSAGKKWNVIPTDGTYQVKLPVGYEYNLSLEGANGYIISNGSSLEVTESTTSYDITIQKVELFTVSGSVIGLGENISDLALTFTPDPDANSIYVPQPMLDVDAEAYSVQLQPNIEYTIEADGVNDFHIPDNTVQITGATTTDVVFKPKPLQNVTIETNGLTEAQKGDLTLTFTNINEPDYLYTFSDINSVALRDGVYEVNVSGLEAYPLELSLTSYLTVDGEAVTKTLDFESVSNWTFDDTNITVETEYYKGLIFTGNIKNEQAKGHLSAGSEGTISVPMQPGQKMVVTFYYAADFTIDGGDAITTSSGSTSQMEYVTYTYPGTEAGMAEITFNATSYITNIEVIDVVAYSEVITVGKDKDYQTINAALVAISRMARPNDERVTVLIDSGNYEEMVVIKEDNITLKNAASIPSIELTNEGVGIADNAVRITSYYGYGYNYYSQGTDNKWSEDALEVNKANGSQPYNNVSGTTNGSYWNATLVVAADGFIAEDLIIENSFNQYISQKESEDVVVMVSGNRGERPTDYGNTSVQDRSFVERAAAIGIASGSDKIILDKCRIVGRQDSFYGGSDSRVVIYKGAMMGAVDYIFGGMTAVFYKSDLVLNTSDVSSDAAYITAAQQDGGRGFLMYETNIISTIPGVNTASNQGSKPGFFGRPWQAHTSEVVFYNTNIAVSTYPGFEGKSLIEPEGWKSSLGGESEKMYEYGTVEASGENHMDDRVSWSTVLDSPVLNDDTEIKPFNFTKGNDGWDPLPNLIATDDSDNDGILDVDDNCVFTPNADQADSDGDGIGDVCDDSDGDGLVDSEDSCPNSTEGAIVDVFGCEVFNLPSDNFNIAVHDVSCNGNGDGFVSITAKDRNYTYNVSLSGAGTGSATLSSSNNFSAKIENLAAGSYDICMTVDGQDGYEQCFKITVEGPTPLEAYSSVDYAANTVTLSLDGANLYTIEHNGNITTTSQSQVTLDLKPGTNKLAVYTDSGCQGIFYDEVLMSEEVVLFPNPTRGDLKVYINGLDPNIHVSLLDLNGKEYFSGRMGIPVDRLLPLNLTNYREGVYFLQLKSATVSQTIKVIKL</sequence>
<dbReference type="Pfam" id="PF02412">
    <property type="entry name" value="TSP_3"/>
    <property type="match status" value="2"/>
</dbReference>
<organism evidence="6 7">
    <name type="scientific">Salinimicrobium profundisediminis</name>
    <dbReference type="NCBI Taxonomy" id="2994553"/>
    <lineage>
        <taxon>Bacteria</taxon>
        <taxon>Pseudomonadati</taxon>
        <taxon>Bacteroidota</taxon>
        <taxon>Flavobacteriia</taxon>
        <taxon>Flavobacteriales</taxon>
        <taxon>Flavobacteriaceae</taxon>
        <taxon>Salinimicrobium</taxon>
    </lineage>
</organism>
<keyword evidence="3" id="KW-0378">Hydrolase</keyword>
<feature type="domain" description="Pectinesterase catalytic" evidence="5">
    <location>
        <begin position="1162"/>
        <end position="1349"/>
    </location>
</feature>
<dbReference type="Gene3D" id="2.160.20.10">
    <property type="entry name" value="Single-stranded right-handed beta-helix, Pectin lyase-like"/>
    <property type="match status" value="1"/>
</dbReference>
<evidence type="ECO:0000256" key="1">
    <source>
        <dbReference type="ARBA" id="ARBA00008891"/>
    </source>
</evidence>
<reference evidence="6" key="1">
    <citation type="submission" date="2022-11" db="EMBL/GenBank/DDBJ databases">
        <title>Salinimicrobium profundisediminis sp. nov., isolated from deep-sea sediment of the Mariana Trench.</title>
        <authorList>
            <person name="Fu H."/>
        </authorList>
    </citation>
    <scope>NUCLEOTIDE SEQUENCE</scope>
    <source>
        <strain evidence="6">MT39</strain>
    </source>
</reference>
<dbReference type="GO" id="GO:0007155">
    <property type="term" value="P:cell adhesion"/>
    <property type="evidence" value="ECO:0007669"/>
    <property type="project" value="InterPro"/>
</dbReference>
<dbReference type="NCBIfam" id="TIGR04183">
    <property type="entry name" value="Por_Secre_tail"/>
    <property type="match status" value="1"/>
</dbReference>
<dbReference type="PANTHER" id="PTHR31321">
    <property type="entry name" value="ACYL-COA THIOESTER HYDROLASE YBHC-RELATED"/>
    <property type="match status" value="1"/>
</dbReference>
<evidence type="ECO:0000256" key="2">
    <source>
        <dbReference type="ARBA" id="ARBA00022729"/>
    </source>
</evidence>
<evidence type="ECO:0000256" key="3">
    <source>
        <dbReference type="ARBA" id="ARBA00022801"/>
    </source>
</evidence>
<dbReference type="PANTHER" id="PTHR31321:SF57">
    <property type="entry name" value="PECTINESTERASE 53-RELATED"/>
    <property type="match status" value="1"/>
</dbReference>
<dbReference type="SUPFAM" id="SSF51126">
    <property type="entry name" value="Pectin lyase-like"/>
    <property type="match status" value="1"/>
</dbReference>
<dbReference type="InterPro" id="IPR011050">
    <property type="entry name" value="Pectin_lyase_fold/virulence"/>
</dbReference>
<dbReference type="GO" id="GO:0042545">
    <property type="term" value="P:cell wall modification"/>
    <property type="evidence" value="ECO:0007669"/>
    <property type="project" value="InterPro"/>
</dbReference>
<evidence type="ECO:0000313" key="6">
    <source>
        <dbReference type="EMBL" id="MCX2838224.1"/>
    </source>
</evidence>
<keyword evidence="7" id="KW-1185">Reference proteome</keyword>
<dbReference type="InterPro" id="IPR003367">
    <property type="entry name" value="Thrombospondin_3-like_rpt"/>
</dbReference>
<keyword evidence="2" id="KW-0732">Signal</keyword>
<proteinExistence type="inferred from homology"/>
<dbReference type="EMBL" id="JAPJDA010000012">
    <property type="protein sequence ID" value="MCX2838224.1"/>
    <property type="molecule type" value="Genomic_DNA"/>
</dbReference>
<dbReference type="SUPFAM" id="SSF103647">
    <property type="entry name" value="TSP type-3 repeat"/>
    <property type="match status" value="1"/>
</dbReference>
<evidence type="ECO:0000256" key="4">
    <source>
        <dbReference type="ARBA" id="ARBA00023085"/>
    </source>
</evidence>
<dbReference type="InterPro" id="IPR000070">
    <property type="entry name" value="Pectinesterase_cat"/>
</dbReference>
<dbReference type="InterPro" id="IPR026444">
    <property type="entry name" value="Secre_tail"/>
</dbReference>
<dbReference type="InterPro" id="IPR012334">
    <property type="entry name" value="Pectin_lyas_fold"/>
</dbReference>
<evidence type="ECO:0000313" key="7">
    <source>
        <dbReference type="Proteomes" id="UP001148482"/>
    </source>
</evidence>
<comment type="caution">
    <text evidence="6">The sequence shown here is derived from an EMBL/GenBank/DDBJ whole genome shotgun (WGS) entry which is preliminary data.</text>
</comment>
<gene>
    <name evidence="6" type="ORF">OQ279_08650</name>
</gene>
<protein>
    <submittedName>
        <fullName evidence="6">Pectinesterase family protein</fullName>
    </submittedName>
</protein>
<name>A0A9X3CYW7_9FLAO</name>
<dbReference type="Pfam" id="PF01095">
    <property type="entry name" value="Pectinesterase"/>
    <property type="match status" value="1"/>
</dbReference>
<evidence type="ECO:0000259" key="5">
    <source>
        <dbReference type="Pfam" id="PF01095"/>
    </source>
</evidence>
<dbReference type="GO" id="GO:0005509">
    <property type="term" value="F:calcium ion binding"/>
    <property type="evidence" value="ECO:0007669"/>
    <property type="project" value="InterPro"/>
</dbReference>
<comment type="similarity">
    <text evidence="1">Belongs to the pectinesterase family.</text>
</comment>
<dbReference type="InterPro" id="IPR028974">
    <property type="entry name" value="TSP_type-3_rpt"/>
</dbReference>